<protein>
    <submittedName>
        <fullName evidence="2">Bgal_small_N domain-containing protein</fullName>
    </submittedName>
</protein>
<organism evidence="1 2">
    <name type="scientific">Heterorhabditis bacteriophora</name>
    <name type="common">Entomopathogenic nematode worm</name>
    <dbReference type="NCBI Taxonomy" id="37862"/>
    <lineage>
        <taxon>Eukaryota</taxon>
        <taxon>Metazoa</taxon>
        <taxon>Ecdysozoa</taxon>
        <taxon>Nematoda</taxon>
        <taxon>Chromadorea</taxon>
        <taxon>Rhabditida</taxon>
        <taxon>Rhabditina</taxon>
        <taxon>Rhabditomorpha</taxon>
        <taxon>Strongyloidea</taxon>
        <taxon>Heterorhabditidae</taxon>
        <taxon>Heterorhabditis</taxon>
    </lineage>
</organism>
<evidence type="ECO:0000313" key="1">
    <source>
        <dbReference type="Proteomes" id="UP000095283"/>
    </source>
</evidence>
<accession>A0A1I7X9F7</accession>
<proteinExistence type="predicted"/>
<keyword evidence="1" id="KW-1185">Reference proteome</keyword>
<dbReference type="Proteomes" id="UP000095283">
    <property type="component" value="Unplaced"/>
</dbReference>
<name>A0A1I7X9F7_HETBA</name>
<dbReference type="WBParaSite" id="Hba_14018">
    <property type="protein sequence ID" value="Hba_14018"/>
    <property type="gene ID" value="Hba_14018"/>
</dbReference>
<reference evidence="2" key="1">
    <citation type="submission" date="2016-11" db="UniProtKB">
        <authorList>
            <consortium name="WormBaseParasite"/>
        </authorList>
    </citation>
    <scope>IDENTIFICATION</scope>
</reference>
<dbReference type="AlphaFoldDB" id="A0A1I7X9F7"/>
<evidence type="ECO:0000313" key="2">
    <source>
        <dbReference type="WBParaSite" id="Hba_14018"/>
    </source>
</evidence>
<sequence>MAIVAEHSIGRVWQEEGERNGDAFRFLNGTDPTLQIPLRMTYATRPSHELSDQ</sequence>